<evidence type="ECO:0000256" key="2">
    <source>
        <dbReference type="ARBA" id="ARBA00022741"/>
    </source>
</evidence>
<dbReference type="SUPFAM" id="SSF100920">
    <property type="entry name" value="Heat shock protein 70kD (HSP70), peptide-binding domain"/>
    <property type="match status" value="2"/>
</dbReference>
<evidence type="ECO:0000256" key="1">
    <source>
        <dbReference type="ARBA" id="ARBA00007381"/>
    </source>
</evidence>
<keyword evidence="5" id="KW-1185">Reference proteome</keyword>
<dbReference type="Gene3D" id="3.90.640.10">
    <property type="entry name" value="Actin, Chain A, domain 4"/>
    <property type="match status" value="1"/>
</dbReference>
<proteinExistence type="inferred from homology"/>
<evidence type="ECO:0000313" key="4">
    <source>
        <dbReference type="EMBL" id="CAL1267483.1"/>
    </source>
</evidence>
<comment type="similarity">
    <text evidence="1">Belongs to the heat shock protein 70 family.</text>
</comment>
<dbReference type="PANTHER" id="PTHR19375">
    <property type="entry name" value="HEAT SHOCK PROTEIN 70KDA"/>
    <property type="match status" value="1"/>
</dbReference>
<dbReference type="InterPro" id="IPR018181">
    <property type="entry name" value="Heat_shock_70_CS"/>
</dbReference>
<dbReference type="PRINTS" id="PR00301">
    <property type="entry name" value="HEATSHOCK70"/>
</dbReference>
<dbReference type="FunFam" id="3.30.420.40:FF:000028">
    <property type="entry name" value="heat shock 70 kDa protein-like"/>
    <property type="match status" value="1"/>
</dbReference>
<accession>A0AAV1ZB88</accession>
<dbReference type="InterPro" id="IPR043129">
    <property type="entry name" value="ATPase_NBD"/>
</dbReference>
<sequence>MYLGKTVISAVFTVPAYFNYCQRQATVDITKIASINVFRLTNKPTAAAISYGFGKKTDVDRNVLIFDLGGGTLDVSILTIAEGTFEVKATAGDTHLGGEDFDTRLADYFAKEFTQKHKNDLTKILNRSINEDETVAYDAPIQAAIANSDKSAEVQNFVLLDVMPLSVGIEAYDGLMKVLILKNSIIPATRLINLTTASDNQTSLLLNILKSERPLAKDNRLIGQWAVYGIPPAPRNIPLLNRSINEDETVAYDASIQAAIANGVKSAEVQNLVLLDVMPLFVGIEAYVGLMKAIIPKNTIIPVTRLINLTQLRLITRHLYY</sequence>
<protein>
    <submittedName>
        <fullName evidence="4">Uncharacterized protein</fullName>
    </submittedName>
</protein>
<keyword evidence="2" id="KW-0547">Nucleotide-binding</keyword>
<dbReference type="PROSITE" id="PS00329">
    <property type="entry name" value="HSP70_2"/>
    <property type="match status" value="1"/>
</dbReference>
<dbReference type="AlphaFoldDB" id="A0AAV1ZB88"/>
<evidence type="ECO:0000313" key="5">
    <source>
        <dbReference type="Proteomes" id="UP001497382"/>
    </source>
</evidence>
<dbReference type="Pfam" id="PF00012">
    <property type="entry name" value="HSP70"/>
    <property type="match status" value="2"/>
</dbReference>
<dbReference type="EMBL" id="CAXIEN010000029">
    <property type="protein sequence ID" value="CAL1267483.1"/>
    <property type="molecule type" value="Genomic_DNA"/>
</dbReference>
<evidence type="ECO:0000256" key="3">
    <source>
        <dbReference type="ARBA" id="ARBA00022840"/>
    </source>
</evidence>
<dbReference type="GO" id="GO:0140662">
    <property type="term" value="F:ATP-dependent protein folding chaperone"/>
    <property type="evidence" value="ECO:0007669"/>
    <property type="project" value="InterPro"/>
</dbReference>
<comment type="caution">
    <text evidence="4">The sequence shown here is derived from an EMBL/GenBank/DDBJ whole genome shotgun (WGS) entry which is preliminary data.</text>
</comment>
<keyword evidence="3" id="KW-0067">ATP-binding</keyword>
<dbReference type="Proteomes" id="UP001497382">
    <property type="component" value="Unassembled WGS sequence"/>
</dbReference>
<dbReference type="Gene3D" id="2.60.34.10">
    <property type="entry name" value="Substrate Binding Domain Of DNAk, Chain A, domain 1"/>
    <property type="match status" value="2"/>
</dbReference>
<organism evidence="4 5">
    <name type="scientific">Larinioides sclopetarius</name>
    <dbReference type="NCBI Taxonomy" id="280406"/>
    <lineage>
        <taxon>Eukaryota</taxon>
        <taxon>Metazoa</taxon>
        <taxon>Ecdysozoa</taxon>
        <taxon>Arthropoda</taxon>
        <taxon>Chelicerata</taxon>
        <taxon>Arachnida</taxon>
        <taxon>Araneae</taxon>
        <taxon>Araneomorphae</taxon>
        <taxon>Entelegynae</taxon>
        <taxon>Araneoidea</taxon>
        <taxon>Araneidae</taxon>
        <taxon>Larinioides</taxon>
    </lineage>
</organism>
<dbReference type="InterPro" id="IPR029047">
    <property type="entry name" value="HSP70_peptide-bd_sf"/>
</dbReference>
<name>A0AAV1ZB88_9ARAC</name>
<reference evidence="4 5" key="1">
    <citation type="submission" date="2024-04" db="EMBL/GenBank/DDBJ databases">
        <authorList>
            <person name="Rising A."/>
            <person name="Reimegard J."/>
            <person name="Sonavane S."/>
            <person name="Akerstrom W."/>
            <person name="Nylinder S."/>
            <person name="Hedman E."/>
            <person name="Kallberg Y."/>
        </authorList>
    </citation>
    <scope>NUCLEOTIDE SEQUENCE [LARGE SCALE GENOMIC DNA]</scope>
</reference>
<dbReference type="Gene3D" id="3.30.420.40">
    <property type="match status" value="2"/>
</dbReference>
<dbReference type="SUPFAM" id="SSF53067">
    <property type="entry name" value="Actin-like ATPase domain"/>
    <property type="match status" value="2"/>
</dbReference>
<dbReference type="GO" id="GO:0005524">
    <property type="term" value="F:ATP binding"/>
    <property type="evidence" value="ECO:0007669"/>
    <property type="project" value="UniProtKB-KW"/>
</dbReference>
<dbReference type="InterPro" id="IPR013126">
    <property type="entry name" value="Hsp_70_fam"/>
</dbReference>
<gene>
    <name evidence="4" type="ORF">LARSCL_LOCUS3693</name>
</gene>